<dbReference type="GO" id="GO:0005524">
    <property type="term" value="F:ATP binding"/>
    <property type="evidence" value="ECO:0007669"/>
    <property type="project" value="UniProtKB-KW"/>
</dbReference>
<dbReference type="GO" id="GO:0051015">
    <property type="term" value="F:actin filament binding"/>
    <property type="evidence" value="ECO:0007669"/>
    <property type="project" value="TreeGrafter"/>
</dbReference>
<evidence type="ECO:0000313" key="7">
    <source>
        <dbReference type="Proteomes" id="UP001190700"/>
    </source>
</evidence>
<dbReference type="GO" id="GO:0000146">
    <property type="term" value="F:microfilament motor activity"/>
    <property type="evidence" value="ECO:0007669"/>
    <property type="project" value="TreeGrafter"/>
</dbReference>
<dbReference type="GO" id="GO:0016020">
    <property type="term" value="C:membrane"/>
    <property type="evidence" value="ECO:0007669"/>
    <property type="project" value="TreeGrafter"/>
</dbReference>
<dbReference type="EMBL" id="LGRX02017142">
    <property type="protein sequence ID" value="KAK3261110.1"/>
    <property type="molecule type" value="Genomic_DNA"/>
</dbReference>
<keyword evidence="4" id="KW-0518">Myosin</keyword>
<dbReference type="Gene3D" id="1.20.120.720">
    <property type="entry name" value="Myosin VI head, motor domain, U50 subdomain"/>
    <property type="match status" value="1"/>
</dbReference>
<dbReference type="SUPFAM" id="SSF52540">
    <property type="entry name" value="P-loop containing nucleoside triphosphate hydrolases"/>
    <property type="match status" value="1"/>
</dbReference>
<proteinExistence type="inferred from homology"/>
<comment type="similarity">
    <text evidence="4">Belongs to the TRAFAC class myosin-kinesin ATPase superfamily. Myosin family.</text>
</comment>
<dbReference type="PANTHER" id="PTHR13140:SF706">
    <property type="entry name" value="DILUTE CLASS UNCONVENTIONAL MYOSIN, ISOFORM C"/>
    <property type="match status" value="1"/>
</dbReference>
<keyword evidence="1" id="KW-0547">Nucleotide-binding</keyword>
<reference evidence="6 7" key="1">
    <citation type="journal article" date="2015" name="Genome Biol. Evol.">
        <title>Comparative Genomics of a Bacterivorous Green Alga Reveals Evolutionary Causalities and Consequences of Phago-Mixotrophic Mode of Nutrition.</title>
        <authorList>
            <person name="Burns J.A."/>
            <person name="Paasch A."/>
            <person name="Narechania A."/>
            <person name="Kim E."/>
        </authorList>
    </citation>
    <scope>NUCLEOTIDE SEQUENCE [LARGE SCALE GENOMIC DNA]</scope>
    <source>
        <strain evidence="6 7">PLY_AMNH</strain>
    </source>
</reference>
<keyword evidence="2" id="KW-0067">ATP-binding</keyword>
<evidence type="ECO:0000256" key="2">
    <source>
        <dbReference type="ARBA" id="ARBA00022840"/>
    </source>
</evidence>
<organism evidence="6 7">
    <name type="scientific">Cymbomonas tetramitiformis</name>
    <dbReference type="NCBI Taxonomy" id="36881"/>
    <lineage>
        <taxon>Eukaryota</taxon>
        <taxon>Viridiplantae</taxon>
        <taxon>Chlorophyta</taxon>
        <taxon>Pyramimonadophyceae</taxon>
        <taxon>Pyramimonadales</taxon>
        <taxon>Pyramimonadaceae</taxon>
        <taxon>Cymbomonas</taxon>
    </lineage>
</organism>
<feature type="non-terminal residue" evidence="6">
    <location>
        <position position="1"/>
    </location>
</feature>
<comment type="caution">
    <text evidence="6">The sequence shown here is derived from an EMBL/GenBank/DDBJ whole genome shotgun (WGS) entry which is preliminary data.</text>
</comment>
<evidence type="ECO:0000256" key="4">
    <source>
        <dbReference type="PROSITE-ProRule" id="PRU00782"/>
    </source>
</evidence>
<dbReference type="PROSITE" id="PS51456">
    <property type="entry name" value="MYOSIN_MOTOR"/>
    <property type="match status" value="1"/>
</dbReference>
<keyword evidence="7" id="KW-1185">Reference proteome</keyword>
<name>A0AAE0KUM1_9CHLO</name>
<evidence type="ECO:0000256" key="3">
    <source>
        <dbReference type="ARBA" id="ARBA00023203"/>
    </source>
</evidence>
<dbReference type="PANTHER" id="PTHR13140">
    <property type="entry name" value="MYOSIN"/>
    <property type="match status" value="1"/>
</dbReference>
<evidence type="ECO:0000313" key="6">
    <source>
        <dbReference type="EMBL" id="KAK3261110.1"/>
    </source>
</evidence>
<dbReference type="Gene3D" id="1.10.10.820">
    <property type="match status" value="1"/>
</dbReference>
<protein>
    <recommendedName>
        <fullName evidence="5">Myosin motor domain-containing protein</fullName>
    </recommendedName>
</protein>
<dbReference type="InterPro" id="IPR027417">
    <property type="entry name" value="P-loop_NTPase"/>
</dbReference>
<evidence type="ECO:0000259" key="5">
    <source>
        <dbReference type="PROSITE" id="PS51456"/>
    </source>
</evidence>
<sequence>NPKDYWYLKQSETETIEGVDDAGELDQLLSAMLKLGLRQTEIQDVFKTLGGVLELGNISFDVKSNSTEEDSSQVANSEVLAKAAGLLAMDVESLEWLLTKRRIGRHSVVIIGRTVAEATNARDGLSKMLYANLFLWLIQRINMEVCC</sequence>
<keyword evidence="3 4" id="KW-0009">Actin-binding</keyword>
<comment type="caution">
    <text evidence="4">Lacks conserved residue(s) required for the propagation of feature annotation.</text>
</comment>
<evidence type="ECO:0000256" key="1">
    <source>
        <dbReference type="ARBA" id="ARBA00022741"/>
    </source>
</evidence>
<dbReference type="InterPro" id="IPR001609">
    <property type="entry name" value="Myosin_head_motor_dom-like"/>
</dbReference>
<dbReference type="GO" id="GO:0016459">
    <property type="term" value="C:myosin complex"/>
    <property type="evidence" value="ECO:0007669"/>
    <property type="project" value="UniProtKB-KW"/>
</dbReference>
<dbReference type="GO" id="GO:0005737">
    <property type="term" value="C:cytoplasm"/>
    <property type="evidence" value="ECO:0007669"/>
    <property type="project" value="TreeGrafter"/>
</dbReference>
<accession>A0AAE0KUM1</accession>
<dbReference type="AlphaFoldDB" id="A0AAE0KUM1"/>
<feature type="domain" description="Myosin motor" evidence="5">
    <location>
        <begin position="1"/>
        <end position="147"/>
    </location>
</feature>
<keyword evidence="4" id="KW-0505">Motor protein</keyword>
<dbReference type="GO" id="GO:0007015">
    <property type="term" value="P:actin filament organization"/>
    <property type="evidence" value="ECO:0007669"/>
    <property type="project" value="TreeGrafter"/>
</dbReference>
<dbReference type="Pfam" id="PF00063">
    <property type="entry name" value="Myosin_head"/>
    <property type="match status" value="1"/>
</dbReference>
<dbReference type="Proteomes" id="UP001190700">
    <property type="component" value="Unassembled WGS sequence"/>
</dbReference>
<gene>
    <name evidence="6" type="ORF">CYMTET_29971</name>
</gene>